<feature type="domain" description="CinA C-terminal" evidence="2">
    <location>
        <begin position="343"/>
        <end position="483"/>
    </location>
</feature>
<name>A0AAF0BWM8_9ACTN</name>
<dbReference type="RefSeq" id="WP_272737760.1">
    <property type="nucleotide sequence ID" value="NZ_CP116942.1"/>
</dbReference>
<dbReference type="PANTHER" id="PTHR48079:SF6">
    <property type="entry name" value="NAD(P)-BINDING DOMAIN-CONTAINING PROTEIN-RELATED"/>
    <property type="match status" value="1"/>
</dbReference>
<dbReference type="Gene3D" id="3.40.50.720">
    <property type="entry name" value="NAD(P)-binding Rossmann-like Domain"/>
    <property type="match status" value="1"/>
</dbReference>
<dbReference type="InterPro" id="IPR036291">
    <property type="entry name" value="NAD(P)-bd_dom_sf"/>
</dbReference>
<dbReference type="KEGG" id="ima:PO878_05820"/>
<dbReference type="Pfam" id="PF02464">
    <property type="entry name" value="CinA"/>
    <property type="match status" value="1"/>
</dbReference>
<dbReference type="Proteomes" id="UP001216390">
    <property type="component" value="Chromosome"/>
</dbReference>
<dbReference type="AlphaFoldDB" id="A0AAF0BWM8"/>
<dbReference type="InterPro" id="IPR008136">
    <property type="entry name" value="CinA_C"/>
</dbReference>
<proteinExistence type="predicted"/>
<dbReference type="EMBL" id="CP116942">
    <property type="protein sequence ID" value="WCO68243.1"/>
    <property type="molecule type" value="Genomic_DNA"/>
</dbReference>
<dbReference type="GO" id="GO:0004029">
    <property type="term" value="F:aldehyde dehydrogenase (NAD+) activity"/>
    <property type="evidence" value="ECO:0007669"/>
    <property type="project" value="TreeGrafter"/>
</dbReference>
<gene>
    <name evidence="3" type="ORF">PO878_05820</name>
</gene>
<dbReference type="Gene3D" id="3.90.950.20">
    <property type="entry name" value="CinA-like"/>
    <property type="match status" value="1"/>
</dbReference>
<dbReference type="SUPFAM" id="SSF51735">
    <property type="entry name" value="NAD(P)-binding Rossmann-fold domains"/>
    <property type="match status" value="1"/>
</dbReference>
<reference evidence="3" key="1">
    <citation type="submission" date="2023-01" db="EMBL/GenBank/DDBJ databases">
        <title>The diversity of Class Acidimicrobiia in South China Sea sediment environments and the proposal of Iamia marina sp. nov., a novel species of the genus Iamia.</title>
        <authorList>
            <person name="He Y."/>
            <person name="Tian X."/>
        </authorList>
    </citation>
    <scope>NUCLEOTIDE SEQUENCE</scope>
    <source>
        <strain evidence="3">DSM 19957</strain>
    </source>
</reference>
<dbReference type="InterPro" id="IPR001509">
    <property type="entry name" value="Epimerase_deHydtase"/>
</dbReference>
<sequence length="500" mass="52344">MALPHQTPGRVVVVTGATGNLGSRLVDVLAGDPRVAEVRGVARRPPDDEPRPQVRWHAVDITTDDLDPIVDGADVVVHLAWRIQPSWDLDAMWRTNVGGSAAVFAAVRRQGVAALVHASSVGAYAPGPKGPRVDESWPLGGIEGHPYSEQKAGVEAMLDELEADRPGLRVVRMRPALMVAAGAGLELRRYFLPGIAERGAPLHPWMARLLPTRLQLVHTDDAAVAFAEAALGEASGPFNLAAEDPVGAGSWPGLERVLRPLAAVTWRRRLQPVDPGWVGLAFRSPLLDTTRAREELGWAPRHSGAEALEQVLAGIRATDDAPTAALRGEVEEDDGDLDGRIAALAEELAGELRRRDLTLAVAESLTGGLLASRLARAGGASDWFRGGVAAYATEVKHDVLGVRAGGVVRAEAVSDMATGAARLLGADVGLAVSGVGGPDPQEGRPPGTVWVGAVAGEWSGTTLHHLAGTPEEICLQTCVVALEDGLALVRGDGQGAPLAD</sequence>
<evidence type="ECO:0000259" key="2">
    <source>
        <dbReference type="Pfam" id="PF02464"/>
    </source>
</evidence>
<dbReference type="NCBIfam" id="TIGR00199">
    <property type="entry name" value="PncC_domain"/>
    <property type="match status" value="1"/>
</dbReference>
<accession>A0AAF0BWM8</accession>
<evidence type="ECO:0000313" key="3">
    <source>
        <dbReference type="EMBL" id="WCO68243.1"/>
    </source>
</evidence>
<dbReference type="Pfam" id="PF01370">
    <property type="entry name" value="Epimerase"/>
    <property type="match status" value="1"/>
</dbReference>
<dbReference type="PANTHER" id="PTHR48079">
    <property type="entry name" value="PROTEIN YEEZ"/>
    <property type="match status" value="1"/>
</dbReference>
<evidence type="ECO:0000313" key="4">
    <source>
        <dbReference type="Proteomes" id="UP001216390"/>
    </source>
</evidence>
<organism evidence="3 4">
    <name type="scientific">Iamia majanohamensis</name>
    <dbReference type="NCBI Taxonomy" id="467976"/>
    <lineage>
        <taxon>Bacteria</taxon>
        <taxon>Bacillati</taxon>
        <taxon>Actinomycetota</taxon>
        <taxon>Acidimicrobiia</taxon>
        <taxon>Acidimicrobiales</taxon>
        <taxon>Iamiaceae</taxon>
        <taxon>Iamia</taxon>
    </lineage>
</organism>
<dbReference type="InterPro" id="IPR036653">
    <property type="entry name" value="CinA-like_C"/>
</dbReference>
<dbReference type="GO" id="GO:0005737">
    <property type="term" value="C:cytoplasm"/>
    <property type="evidence" value="ECO:0007669"/>
    <property type="project" value="TreeGrafter"/>
</dbReference>
<dbReference type="InterPro" id="IPR051783">
    <property type="entry name" value="NAD(P)-dependent_oxidoreduct"/>
</dbReference>
<dbReference type="SUPFAM" id="SSF142433">
    <property type="entry name" value="CinA-like"/>
    <property type="match status" value="1"/>
</dbReference>
<evidence type="ECO:0000259" key="1">
    <source>
        <dbReference type="Pfam" id="PF01370"/>
    </source>
</evidence>
<protein>
    <submittedName>
        <fullName evidence="3">Nicotinamide-nucleotide amidohydrolase family protein</fullName>
    </submittedName>
</protein>
<keyword evidence="4" id="KW-1185">Reference proteome</keyword>
<feature type="domain" description="NAD-dependent epimerase/dehydratase" evidence="1">
    <location>
        <begin position="12"/>
        <end position="230"/>
    </location>
</feature>